<sequence>MTPRWARAAPPLKIVALGDSLTAGFGLPPQDGFVPRLQAALRAAGRSVTITNAGVSGDTATGGAERVDWSVPDGTDGVIVELGANDMLRGVDPKVTRAALARILDRLAQRRIPAMLVGMRALPNLGEDYARRFEAVYADLARERGLIFYPFFLEGVAGDRSLNQGDGVHPNAKGVAAMVRAITPAVERFLDQISANRA</sequence>
<dbReference type="GO" id="GO:0004622">
    <property type="term" value="F:phosphatidylcholine lysophospholipase activity"/>
    <property type="evidence" value="ECO:0007669"/>
    <property type="project" value="UniProtKB-EC"/>
</dbReference>
<protein>
    <submittedName>
        <fullName evidence="2">Acyl-CoA thioesterase-1</fullName>
        <ecNumber evidence="2">3.1.1.5</ecNumber>
        <ecNumber evidence="2">3.1.2.-</ecNumber>
    </submittedName>
</protein>
<dbReference type="InterPro" id="IPR036514">
    <property type="entry name" value="SGNH_hydro_sf"/>
</dbReference>
<accession>A0A7W6CXJ9</accession>
<dbReference type="InterPro" id="IPR013830">
    <property type="entry name" value="SGNH_hydro"/>
</dbReference>
<dbReference type="EMBL" id="JACIDR010000002">
    <property type="protein sequence ID" value="MBB3972968.1"/>
    <property type="molecule type" value="Genomic_DNA"/>
</dbReference>
<dbReference type="EC" id="3.1.1.5" evidence="2"/>
<evidence type="ECO:0000313" key="3">
    <source>
        <dbReference type="Proteomes" id="UP000528964"/>
    </source>
</evidence>
<dbReference type="Pfam" id="PF13472">
    <property type="entry name" value="Lipase_GDSL_2"/>
    <property type="match status" value="1"/>
</dbReference>
<dbReference type="CDD" id="cd01822">
    <property type="entry name" value="Lysophospholipase_L1_like"/>
    <property type="match status" value="1"/>
</dbReference>
<dbReference type="InterPro" id="IPR051532">
    <property type="entry name" value="Ester_Hydrolysis_Enzymes"/>
</dbReference>
<evidence type="ECO:0000259" key="1">
    <source>
        <dbReference type="Pfam" id="PF13472"/>
    </source>
</evidence>
<organism evidence="2 3">
    <name type="scientific">Hansschlegelia beijingensis</name>
    <dbReference type="NCBI Taxonomy" id="1133344"/>
    <lineage>
        <taxon>Bacteria</taxon>
        <taxon>Pseudomonadati</taxon>
        <taxon>Pseudomonadota</taxon>
        <taxon>Alphaproteobacteria</taxon>
        <taxon>Hyphomicrobiales</taxon>
        <taxon>Methylopilaceae</taxon>
        <taxon>Hansschlegelia</taxon>
    </lineage>
</organism>
<dbReference type="AlphaFoldDB" id="A0A7W6CXJ9"/>
<reference evidence="2 3" key="1">
    <citation type="submission" date="2020-08" db="EMBL/GenBank/DDBJ databases">
        <title>Genomic Encyclopedia of Type Strains, Phase IV (KMG-IV): sequencing the most valuable type-strain genomes for metagenomic binning, comparative biology and taxonomic classification.</title>
        <authorList>
            <person name="Goeker M."/>
        </authorList>
    </citation>
    <scope>NUCLEOTIDE SEQUENCE [LARGE SCALE GENOMIC DNA]</scope>
    <source>
        <strain evidence="2 3">DSM 25481</strain>
    </source>
</reference>
<dbReference type="Proteomes" id="UP000528964">
    <property type="component" value="Unassembled WGS sequence"/>
</dbReference>
<keyword evidence="3" id="KW-1185">Reference proteome</keyword>
<keyword evidence="2" id="KW-0378">Hydrolase</keyword>
<name>A0A7W6CXJ9_9HYPH</name>
<comment type="caution">
    <text evidence="2">The sequence shown here is derived from an EMBL/GenBank/DDBJ whole genome shotgun (WGS) entry which is preliminary data.</text>
</comment>
<feature type="domain" description="SGNH hydrolase-type esterase" evidence="1">
    <location>
        <begin position="16"/>
        <end position="176"/>
    </location>
</feature>
<dbReference type="EC" id="3.1.2.-" evidence="2"/>
<dbReference type="Gene3D" id="3.40.50.1110">
    <property type="entry name" value="SGNH hydrolase"/>
    <property type="match status" value="1"/>
</dbReference>
<dbReference type="SUPFAM" id="SSF52266">
    <property type="entry name" value="SGNH hydrolase"/>
    <property type="match status" value="1"/>
</dbReference>
<proteinExistence type="predicted"/>
<dbReference type="PANTHER" id="PTHR30383">
    <property type="entry name" value="THIOESTERASE 1/PROTEASE 1/LYSOPHOSPHOLIPASE L1"/>
    <property type="match status" value="1"/>
</dbReference>
<gene>
    <name evidence="2" type="ORF">GGR24_001625</name>
</gene>
<dbReference type="RefSeq" id="WP_183394836.1">
    <property type="nucleotide sequence ID" value="NZ_JACIDR010000002.1"/>
</dbReference>
<evidence type="ECO:0000313" key="2">
    <source>
        <dbReference type="EMBL" id="MBB3972968.1"/>
    </source>
</evidence>
<dbReference type="PANTHER" id="PTHR30383:SF24">
    <property type="entry name" value="THIOESTERASE 1_PROTEASE 1_LYSOPHOSPHOLIPASE L1"/>
    <property type="match status" value="1"/>
</dbReference>